<name>A0A4C1V9B5_EUMVA</name>
<dbReference type="OrthoDB" id="8123506at2759"/>
<evidence type="ECO:0000313" key="3">
    <source>
        <dbReference type="Proteomes" id="UP000299102"/>
    </source>
</evidence>
<evidence type="ECO:0000313" key="2">
    <source>
        <dbReference type="EMBL" id="GBP34305.1"/>
    </source>
</evidence>
<accession>A0A4C1V9B5</accession>
<dbReference type="AlphaFoldDB" id="A0A4C1V9B5"/>
<gene>
    <name evidence="2" type="ORF">EVAR_13444_1</name>
</gene>
<dbReference type="EMBL" id="BGZK01000286">
    <property type="protein sequence ID" value="GBP34305.1"/>
    <property type="molecule type" value="Genomic_DNA"/>
</dbReference>
<evidence type="ECO:0000256" key="1">
    <source>
        <dbReference type="SAM" id="MobiDB-lite"/>
    </source>
</evidence>
<organism evidence="2 3">
    <name type="scientific">Eumeta variegata</name>
    <name type="common">Bagworm moth</name>
    <name type="synonym">Eumeta japonica</name>
    <dbReference type="NCBI Taxonomy" id="151549"/>
    <lineage>
        <taxon>Eukaryota</taxon>
        <taxon>Metazoa</taxon>
        <taxon>Ecdysozoa</taxon>
        <taxon>Arthropoda</taxon>
        <taxon>Hexapoda</taxon>
        <taxon>Insecta</taxon>
        <taxon>Pterygota</taxon>
        <taxon>Neoptera</taxon>
        <taxon>Endopterygota</taxon>
        <taxon>Lepidoptera</taxon>
        <taxon>Glossata</taxon>
        <taxon>Ditrysia</taxon>
        <taxon>Tineoidea</taxon>
        <taxon>Psychidae</taxon>
        <taxon>Oiketicinae</taxon>
        <taxon>Eumeta</taxon>
    </lineage>
</organism>
<feature type="region of interest" description="Disordered" evidence="1">
    <location>
        <begin position="50"/>
        <end position="70"/>
    </location>
</feature>
<keyword evidence="3" id="KW-1185">Reference proteome</keyword>
<dbReference type="Proteomes" id="UP000299102">
    <property type="component" value="Unassembled WGS sequence"/>
</dbReference>
<sequence>MGKVSRVRMKPGCMPPKFECQEDRRKRTCSYKERLHMLKKQRTSVIAECLNEPEQSSTPRSSVQDTSNTSSDFQIVGENVPETPEILCVITANKSVQALITPKFRSKVVQTTITSIEKALSPLKPSKISTSTSPFKSETIINSSPSISSLSKITRNMSDEAAQSDSDNSLYVPSTSTTSCSPVHFLQVKSSSDCSEFIEEDKKVEAKETMLNTLVERAKYRRSSWQTRKRDMENNERSVSGIAYSLYAIPDTVP</sequence>
<comment type="caution">
    <text evidence="2">The sequence shown here is derived from an EMBL/GenBank/DDBJ whole genome shotgun (WGS) entry which is preliminary data.</text>
</comment>
<feature type="compositionally biased region" description="Polar residues" evidence="1">
    <location>
        <begin position="53"/>
        <end position="70"/>
    </location>
</feature>
<protein>
    <submittedName>
        <fullName evidence="2">Uncharacterized protein</fullName>
    </submittedName>
</protein>
<reference evidence="2 3" key="1">
    <citation type="journal article" date="2019" name="Commun. Biol.">
        <title>The bagworm genome reveals a unique fibroin gene that provides high tensile strength.</title>
        <authorList>
            <person name="Kono N."/>
            <person name="Nakamura H."/>
            <person name="Ohtoshi R."/>
            <person name="Tomita M."/>
            <person name="Numata K."/>
            <person name="Arakawa K."/>
        </authorList>
    </citation>
    <scope>NUCLEOTIDE SEQUENCE [LARGE SCALE GENOMIC DNA]</scope>
</reference>
<proteinExistence type="predicted"/>